<evidence type="ECO:0000313" key="2">
    <source>
        <dbReference type="Proteomes" id="UP000828048"/>
    </source>
</evidence>
<dbReference type="EMBL" id="CM037152">
    <property type="protein sequence ID" value="KAH7833478.1"/>
    <property type="molecule type" value="Genomic_DNA"/>
</dbReference>
<organism evidence="1 2">
    <name type="scientific">Vaccinium darrowii</name>
    <dbReference type="NCBI Taxonomy" id="229202"/>
    <lineage>
        <taxon>Eukaryota</taxon>
        <taxon>Viridiplantae</taxon>
        <taxon>Streptophyta</taxon>
        <taxon>Embryophyta</taxon>
        <taxon>Tracheophyta</taxon>
        <taxon>Spermatophyta</taxon>
        <taxon>Magnoliopsida</taxon>
        <taxon>eudicotyledons</taxon>
        <taxon>Gunneridae</taxon>
        <taxon>Pentapetalae</taxon>
        <taxon>asterids</taxon>
        <taxon>Ericales</taxon>
        <taxon>Ericaceae</taxon>
        <taxon>Vaccinioideae</taxon>
        <taxon>Vaccinieae</taxon>
        <taxon>Vaccinium</taxon>
    </lineage>
</organism>
<keyword evidence="2" id="KW-1185">Reference proteome</keyword>
<accession>A0ACB7WYJ6</accession>
<proteinExistence type="predicted"/>
<dbReference type="Proteomes" id="UP000828048">
    <property type="component" value="Chromosome 2"/>
</dbReference>
<protein>
    <submittedName>
        <fullName evidence="1">Uncharacterized protein</fullName>
    </submittedName>
</protein>
<name>A0ACB7WYJ6_9ERIC</name>
<sequence>MASAKGNLEIVKALVAVKPEMCLARDRDGNNPLHVAAMKGKVDVLEELIRSGFQRAKVKMDRGNTILHLCVKYDQFQCLKLLLDEIPGPDFVNDVDAC</sequence>
<comment type="caution">
    <text evidence="1">The sequence shown here is derived from an EMBL/GenBank/DDBJ whole genome shotgun (WGS) entry which is preliminary data.</text>
</comment>
<gene>
    <name evidence="1" type="ORF">Vadar_006738</name>
</gene>
<reference evidence="1 2" key="1">
    <citation type="journal article" date="2021" name="Hortic Res">
        <title>High-quality reference genome and annotation aids understanding of berry development for evergreen blueberry (Vaccinium darrowii).</title>
        <authorList>
            <person name="Yu J."/>
            <person name="Hulse-Kemp A.M."/>
            <person name="Babiker E."/>
            <person name="Staton M."/>
        </authorList>
    </citation>
    <scope>NUCLEOTIDE SEQUENCE [LARGE SCALE GENOMIC DNA]</scope>
    <source>
        <strain evidence="2">cv. NJ 8807/NJ 8810</strain>
        <tissue evidence="1">Young leaf</tissue>
    </source>
</reference>
<evidence type="ECO:0000313" key="1">
    <source>
        <dbReference type="EMBL" id="KAH7833478.1"/>
    </source>
</evidence>